<reference evidence="3" key="1">
    <citation type="journal article" date="2019" name="Int. J. Syst. Evol. Microbiol.">
        <title>The Global Catalogue of Microorganisms (GCM) 10K type strain sequencing project: providing services to taxonomists for standard genome sequencing and annotation.</title>
        <authorList>
            <consortium name="The Broad Institute Genomics Platform"/>
            <consortium name="The Broad Institute Genome Sequencing Center for Infectious Disease"/>
            <person name="Wu L."/>
            <person name="Ma J."/>
        </authorList>
    </citation>
    <scope>NUCLEOTIDE SEQUENCE [LARGE SCALE GENOMIC DNA]</scope>
    <source>
        <strain evidence="3">CGMCC 4.7393</strain>
    </source>
</reference>
<dbReference type="InterPro" id="IPR011989">
    <property type="entry name" value="ARM-like"/>
</dbReference>
<evidence type="ECO:0000313" key="3">
    <source>
        <dbReference type="Proteomes" id="UP001596405"/>
    </source>
</evidence>
<evidence type="ECO:0000313" key="2">
    <source>
        <dbReference type="EMBL" id="MFC7000050.1"/>
    </source>
</evidence>
<dbReference type="SUPFAM" id="SSF48371">
    <property type="entry name" value="ARM repeat"/>
    <property type="match status" value="1"/>
</dbReference>
<feature type="signal peptide" evidence="1">
    <location>
        <begin position="1"/>
        <end position="22"/>
    </location>
</feature>
<feature type="chain" id="PRO_5046872264" evidence="1">
    <location>
        <begin position="23"/>
        <end position="654"/>
    </location>
</feature>
<dbReference type="EMBL" id="JBHSYQ010000016">
    <property type="protein sequence ID" value="MFC7000050.1"/>
    <property type="molecule type" value="Genomic_DNA"/>
</dbReference>
<organism evidence="2 3">
    <name type="scientific">Rufibacter roseus</name>
    <dbReference type="NCBI Taxonomy" id="1567108"/>
    <lineage>
        <taxon>Bacteria</taxon>
        <taxon>Pseudomonadati</taxon>
        <taxon>Bacteroidota</taxon>
        <taxon>Cytophagia</taxon>
        <taxon>Cytophagales</taxon>
        <taxon>Hymenobacteraceae</taxon>
        <taxon>Rufibacter</taxon>
    </lineage>
</organism>
<name>A0ABW2DSK0_9BACT</name>
<dbReference type="RefSeq" id="WP_066624496.1">
    <property type="nucleotide sequence ID" value="NZ_JBHSYQ010000016.1"/>
</dbReference>
<comment type="caution">
    <text evidence="2">The sequence shown here is derived from an EMBL/GenBank/DDBJ whole genome shotgun (WGS) entry which is preliminary data.</text>
</comment>
<keyword evidence="3" id="KW-1185">Reference proteome</keyword>
<proteinExistence type="predicted"/>
<gene>
    <name evidence="2" type="ORF">ACFQHR_20615</name>
</gene>
<dbReference type="InterPro" id="IPR016024">
    <property type="entry name" value="ARM-type_fold"/>
</dbReference>
<keyword evidence="1" id="KW-0732">Signal</keyword>
<dbReference type="Proteomes" id="UP001596405">
    <property type="component" value="Unassembled WGS sequence"/>
</dbReference>
<sequence>MIRPTLIFIILAFTLSTLTVQADSWVDPNWKEMIDSSDVIALVEYTSNGDFRAKAKPITIYKGQLSSGEIWISGFSNRYGPIDKMSIGDKYIVFLNYNKPTDRSLEYWQEQIKEEPELTAYYEALKAGNAYYVWSPTSGDLKVEGGKVQYDLLQTSYYNNQEFYPLAEFEDFLKATTKKKSAKFHKEILKKVNVDATKDNSAQHLMMLHLTSFKTYHPIFQVIADEQKPEACYALAQLLGAIKGEKSRNILVQLLHNKNSIVQGEVVRQLSNQDPSFIGPILLAHLDSAGEGGIYPSNLMDPVMNRVDGGKIEIIKTLGKLKYKPAAKALLPLLETEDAHLFELVVNVLIELGNKDFVPYINDHLKKRTPSLLFKICQLITDHNLTACKPALMEFISNHNRNDHPSYEYSISSFMGLAHFDDQETRDFLLKDFENLLTNQEIESGKLNDWIREYIETFKDLKSTEARPLIYKSLFKWFGFNYDFALHPELFEIKRKIENSISQKAQAILSGNGVEEIQTIVFINNTEEFGKNFSPSYYPIILIKLDRTELNPEGNNEIWAVLKNVQEKLSKELTIPMEQISSKSGSYIHNLDDRFEGQIDWSPMNMFYQYAKELPNENDLLFLKSLKQSGFAKDDFDKKQLDRAIKEIEVKLKK</sequence>
<protein>
    <submittedName>
        <fullName evidence="2">HEAT repeat domain-containing protein</fullName>
    </submittedName>
</protein>
<accession>A0ABW2DSK0</accession>
<dbReference type="Gene3D" id="1.25.10.10">
    <property type="entry name" value="Leucine-rich Repeat Variant"/>
    <property type="match status" value="1"/>
</dbReference>
<evidence type="ECO:0000256" key="1">
    <source>
        <dbReference type="SAM" id="SignalP"/>
    </source>
</evidence>